<organism evidence="4 5">
    <name type="scientific">Paenibacillus roseus</name>
    <dbReference type="NCBI Taxonomy" id="2798579"/>
    <lineage>
        <taxon>Bacteria</taxon>
        <taxon>Bacillati</taxon>
        <taxon>Bacillota</taxon>
        <taxon>Bacilli</taxon>
        <taxon>Bacillales</taxon>
        <taxon>Paenibacillaceae</taxon>
        <taxon>Paenibacillus</taxon>
    </lineage>
</organism>
<proteinExistence type="inferred from homology"/>
<evidence type="ECO:0008006" key="6">
    <source>
        <dbReference type="Google" id="ProtNLM"/>
    </source>
</evidence>
<dbReference type="AlphaFoldDB" id="A0A934J359"/>
<dbReference type="InterPro" id="IPR031730">
    <property type="entry name" value="Carbam_trans_C"/>
</dbReference>
<dbReference type="InterPro" id="IPR038152">
    <property type="entry name" value="Carbam_trans_C_sf"/>
</dbReference>
<sequence>MNIIGISGGFDSILEGTAGAFDLTESTRNDSAAVLLRDGEVLFAVEEERLNRIPRTNYRPVLAIERCLQAANLSLSEIDKIVVYGEEKFYNFFLQRNYLANPNRYAIYATIREWIRNYLKEAFNFSFDLKSIIFVKHQYAHAMSAYACSGFESALVLSLDKSEDGFSGLVAKGSGLDLESLQSFHDVDSLITFCRNIGECLEPPISDTIQLYRIAAAGNAAVYRPFVASSYELLPGGGYKLKLDSNALHEIWRLEGIDAGPKQLARRASDLAASLQEMIEAIVFHIVTHYQQVTGMKRLCFAGELAANTVLNGKLLQSGLFEEVFVQPVHSDAGAALGAALSVFQRETKKCSSGPWTHLYWGSPIEPESDVLEAIELWDGIISRETEDYNLSDLHSASEKAASLLAAGEKVGWVQGRSEFGPNSLGNRCLLSDPRIAPDSSSAGNEAGSVCISIKESAVDQYFDIPLEIQPSQFRFGNYSLEWKDELQPSHKAGIVGASAVQVHAVAESDNPALWELLDKFEQETGLPFVAQFSLRSPFEPLPETAHDAIASMITGDFNYMAVGGLLVCKQRIHPDDLLRLKPMLPKYAYVHRKWTYKLPNEKAQVMELSCTCRRGFSVPLSAEVYRVLMNADGERTIMELLSESDISAAEDVTHCCNHLMELWAKRLLLLPAG</sequence>
<dbReference type="Pfam" id="PF16861">
    <property type="entry name" value="Carbam_trans_C"/>
    <property type="match status" value="1"/>
</dbReference>
<dbReference type="InterPro" id="IPR051338">
    <property type="entry name" value="NodU/CmcH_Carbamoyltrnsfr"/>
</dbReference>
<feature type="domain" description="Carbamoyltransferase C-terminal" evidence="3">
    <location>
        <begin position="402"/>
        <end position="570"/>
    </location>
</feature>
<dbReference type="Gene3D" id="3.90.870.20">
    <property type="entry name" value="Carbamoyltransferase, C-terminal domain"/>
    <property type="match status" value="1"/>
</dbReference>
<dbReference type="InterPro" id="IPR043129">
    <property type="entry name" value="ATPase_NBD"/>
</dbReference>
<dbReference type="EMBL" id="JAELUP010000003">
    <property type="protein sequence ID" value="MBJ6359991.1"/>
    <property type="molecule type" value="Genomic_DNA"/>
</dbReference>
<dbReference type="PANTHER" id="PTHR34847">
    <property type="entry name" value="NODULATION PROTEIN U"/>
    <property type="match status" value="1"/>
</dbReference>
<dbReference type="Pfam" id="PF02543">
    <property type="entry name" value="Carbam_trans_N"/>
    <property type="match status" value="1"/>
</dbReference>
<evidence type="ECO:0000313" key="5">
    <source>
        <dbReference type="Proteomes" id="UP000640274"/>
    </source>
</evidence>
<name>A0A934J359_9BACL</name>
<dbReference type="GO" id="GO:0003824">
    <property type="term" value="F:catalytic activity"/>
    <property type="evidence" value="ECO:0007669"/>
    <property type="project" value="InterPro"/>
</dbReference>
<accession>A0A934J359</accession>
<evidence type="ECO:0000259" key="3">
    <source>
        <dbReference type="Pfam" id="PF16861"/>
    </source>
</evidence>
<dbReference type="Gene3D" id="3.30.420.40">
    <property type="match status" value="2"/>
</dbReference>
<feature type="domain" description="Carbamoyltransferase" evidence="2">
    <location>
        <begin position="29"/>
        <end position="341"/>
    </location>
</feature>
<comment type="caution">
    <text evidence="4">The sequence shown here is derived from an EMBL/GenBank/DDBJ whole genome shotgun (WGS) entry which is preliminary data.</text>
</comment>
<dbReference type="Proteomes" id="UP000640274">
    <property type="component" value="Unassembled WGS sequence"/>
</dbReference>
<dbReference type="SUPFAM" id="SSF53067">
    <property type="entry name" value="Actin-like ATPase domain"/>
    <property type="match status" value="1"/>
</dbReference>
<evidence type="ECO:0000256" key="1">
    <source>
        <dbReference type="ARBA" id="ARBA00006129"/>
    </source>
</evidence>
<dbReference type="RefSeq" id="WP_199017516.1">
    <property type="nucleotide sequence ID" value="NZ_JAELUP010000003.1"/>
</dbReference>
<keyword evidence="5" id="KW-1185">Reference proteome</keyword>
<dbReference type="InterPro" id="IPR003696">
    <property type="entry name" value="Carbtransf_dom"/>
</dbReference>
<protein>
    <recommendedName>
        <fullName evidence="6">Carbamoyltransferase</fullName>
    </recommendedName>
</protein>
<reference evidence="4" key="1">
    <citation type="submission" date="2020-12" db="EMBL/GenBank/DDBJ databases">
        <authorList>
            <person name="Huq M.A."/>
        </authorList>
    </citation>
    <scope>NUCLEOTIDE SEQUENCE</scope>
    <source>
        <strain evidence="4">MAHUQ-46</strain>
    </source>
</reference>
<evidence type="ECO:0000313" key="4">
    <source>
        <dbReference type="EMBL" id="MBJ6359991.1"/>
    </source>
</evidence>
<dbReference type="PANTHER" id="PTHR34847:SF1">
    <property type="entry name" value="NODULATION PROTEIN U"/>
    <property type="match status" value="1"/>
</dbReference>
<evidence type="ECO:0000259" key="2">
    <source>
        <dbReference type="Pfam" id="PF02543"/>
    </source>
</evidence>
<comment type="similarity">
    <text evidence="1">Belongs to the NodU/CmcH family.</text>
</comment>
<gene>
    <name evidence="4" type="ORF">JFN88_01470</name>
</gene>